<dbReference type="InterPro" id="IPR039366">
    <property type="entry name" value="Pilotin"/>
</dbReference>
<name>A0A4U6BQU1_9BRAD</name>
<dbReference type="PANTHER" id="PTHR38013:SF1">
    <property type="entry name" value="GLYCOPROTEIN_POLYSACCHARIDE METABOLISM"/>
    <property type="match status" value="1"/>
</dbReference>
<protein>
    <recommendedName>
        <fullName evidence="4">Lipo-like protein</fullName>
    </recommendedName>
</protein>
<reference evidence="2" key="1">
    <citation type="submission" date="2019-04" db="EMBL/GenBank/DDBJ databases">
        <title>Whole genome sequencing of cave bacteria.</title>
        <authorList>
            <person name="Gan H.M."/>
            <person name="Barton H."/>
            <person name="Savka M.A."/>
        </authorList>
    </citation>
    <scope>NUCLEOTIDE SEQUENCE [LARGE SCALE GENOMIC DNA]</scope>
    <source>
        <strain evidence="2">LC387</strain>
    </source>
</reference>
<evidence type="ECO:0000313" key="3">
    <source>
        <dbReference type="Proteomes" id="UP000034832"/>
    </source>
</evidence>
<gene>
    <name evidence="2" type="ORF">YH63_016700</name>
</gene>
<evidence type="ECO:0000313" key="2">
    <source>
        <dbReference type="EMBL" id="TKT72930.1"/>
    </source>
</evidence>
<dbReference type="PANTHER" id="PTHR38013">
    <property type="entry name" value="GLYCOPROTEIN/POLYSACCHARIDE METABOLISM"/>
    <property type="match status" value="1"/>
</dbReference>
<keyword evidence="3" id="KW-1185">Reference proteome</keyword>
<comment type="caution">
    <text evidence="2">The sequence shown here is derived from an EMBL/GenBank/DDBJ whole genome shotgun (WGS) entry which is preliminary data.</text>
</comment>
<dbReference type="EMBL" id="LBIA02000001">
    <property type="protein sequence ID" value="TKT72930.1"/>
    <property type="molecule type" value="Genomic_DNA"/>
</dbReference>
<accession>A0A4U6BQU1</accession>
<dbReference type="Pfam" id="PF09619">
    <property type="entry name" value="YscW"/>
    <property type="match status" value="1"/>
</dbReference>
<feature type="signal peptide" evidence="1">
    <location>
        <begin position="1"/>
        <end position="24"/>
    </location>
</feature>
<keyword evidence="1" id="KW-0732">Signal</keyword>
<dbReference type="STRING" id="211460.YH63_02330"/>
<evidence type="ECO:0000256" key="1">
    <source>
        <dbReference type="SAM" id="SignalP"/>
    </source>
</evidence>
<dbReference type="RefSeq" id="WP_052753801.1">
    <property type="nucleotide sequence ID" value="NZ_LBIA02000001.1"/>
</dbReference>
<dbReference type="Proteomes" id="UP000034832">
    <property type="component" value="Unassembled WGS sequence"/>
</dbReference>
<sequence>MISRRGIIGLLATSLLLPAANAAARDTMLMGTVNYRERMALPPNATVLVQLLDISLADAPAQVIAEDRITGATGSPIPYRLRFDQTLIRPRRTYTLQARISEGDRLLFINTTRLTVFAGGRNNTRILVQRVSSEHR</sequence>
<dbReference type="AlphaFoldDB" id="A0A4U6BQU1"/>
<dbReference type="OrthoDB" id="9809132at2"/>
<feature type="chain" id="PRO_5020672315" description="Lipo-like protein" evidence="1">
    <location>
        <begin position="25"/>
        <end position="136"/>
    </location>
</feature>
<organism evidence="2 3">
    <name type="scientific">Afipia massiliensis</name>
    <dbReference type="NCBI Taxonomy" id="211460"/>
    <lineage>
        <taxon>Bacteria</taxon>
        <taxon>Pseudomonadati</taxon>
        <taxon>Pseudomonadota</taxon>
        <taxon>Alphaproteobacteria</taxon>
        <taxon>Hyphomicrobiales</taxon>
        <taxon>Nitrobacteraceae</taxon>
        <taxon>Afipia</taxon>
    </lineage>
</organism>
<evidence type="ECO:0008006" key="4">
    <source>
        <dbReference type="Google" id="ProtNLM"/>
    </source>
</evidence>
<proteinExistence type="predicted"/>
<dbReference type="InterPro" id="IPR053196">
    <property type="entry name" value="Lipoprotein_YbaY-like"/>
</dbReference>